<dbReference type="AlphaFoldDB" id="A0A1R4GTX0"/>
<evidence type="ECO:0008006" key="11">
    <source>
        <dbReference type="Google" id="ProtNLM"/>
    </source>
</evidence>
<comment type="subcellular location">
    <subcellularLocation>
        <location evidence="1">Cell outer membrane</location>
        <topology evidence="1">Lipid-anchor</topology>
    </subcellularLocation>
</comment>
<accession>A0A1R4GTX0</accession>
<evidence type="ECO:0000256" key="2">
    <source>
        <dbReference type="ARBA" id="ARBA00022729"/>
    </source>
</evidence>
<evidence type="ECO:0000313" key="9">
    <source>
        <dbReference type="EMBL" id="SJM71740.1"/>
    </source>
</evidence>
<keyword evidence="6" id="KW-0449">Lipoprotein</keyword>
<reference evidence="9 10" key="1">
    <citation type="submission" date="2017-02" db="EMBL/GenBank/DDBJ databases">
        <authorList>
            <person name="Peterson S.W."/>
        </authorList>
    </citation>
    <scope>NUCLEOTIDE SEQUENCE [LARGE SCALE GENOMIC DNA]</scope>
    <source>
        <strain evidence="9">Psychrobacter_piechaudii</strain>
    </source>
</reference>
<keyword evidence="5" id="KW-0998">Cell outer membrane</keyword>
<feature type="transmembrane region" description="Helical" evidence="8">
    <location>
        <begin position="35"/>
        <end position="55"/>
    </location>
</feature>
<keyword evidence="8" id="KW-0812">Transmembrane</keyword>
<evidence type="ECO:0000256" key="4">
    <source>
        <dbReference type="ARBA" id="ARBA00023139"/>
    </source>
</evidence>
<evidence type="ECO:0000256" key="5">
    <source>
        <dbReference type="ARBA" id="ARBA00023237"/>
    </source>
</evidence>
<organism evidence="9 10">
    <name type="scientific">Psychrobacter piechaudii</name>
    <dbReference type="NCBI Taxonomy" id="1945521"/>
    <lineage>
        <taxon>Bacteria</taxon>
        <taxon>Pseudomonadati</taxon>
        <taxon>Pseudomonadota</taxon>
        <taxon>Gammaproteobacteria</taxon>
        <taxon>Moraxellales</taxon>
        <taxon>Moraxellaceae</taxon>
        <taxon>Psychrobacter</taxon>
    </lineage>
</organism>
<protein>
    <recommendedName>
        <fullName evidence="11">Lipoprotein</fullName>
    </recommendedName>
</protein>
<dbReference type="EMBL" id="FUGE01000133">
    <property type="protein sequence ID" value="SJM71740.1"/>
    <property type="molecule type" value="Genomic_DNA"/>
</dbReference>
<feature type="compositionally biased region" description="Low complexity" evidence="7">
    <location>
        <begin position="85"/>
        <end position="97"/>
    </location>
</feature>
<name>A0A1R4GTX0_9GAMM</name>
<proteinExistence type="predicted"/>
<evidence type="ECO:0000256" key="3">
    <source>
        <dbReference type="ARBA" id="ARBA00023136"/>
    </source>
</evidence>
<keyword evidence="3 8" id="KW-0472">Membrane</keyword>
<dbReference type="InterPro" id="IPR032831">
    <property type="entry name" value="LptM_cons"/>
</dbReference>
<dbReference type="RefSeq" id="WP_077451076.1">
    <property type="nucleotide sequence ID" value="NZ_FUGE01000133.1"/>
</dbReference>
<feature type="region of interest" description="Disordered" evidence="7">
    <location>
        <begin position="84"/>
        <end position="111"/>
    </location>
</feature>
<evidence type="ECO:0000256" key="7">
    <source>
        <dbReference type="SAM" id="MobiDB-lite"/>
    </source>
</evidence>
<dbReference type="OrthoDB" id="6660631at2"/>
<evidence type="ECO:0000313" key="10">
    <source>
        <dbReference type="Proteomes" id="UP000188357"/>
    </source>
</evidence>
<evidence type="ECO:0000256" key="8">
    <source>
        <dbReference type="SAM" id="Phobius"/>
    </source>
</evidence>
<dbReference type="NCBIfam" id="NF047847">
    <property type="entry name" value="SS_mature_LptM"/>
    <property type="match status" value="1"/>
</dbReference>
<evidence type="ECO:0000256" key="6">
    <source>
        <dbReference type="ARBA" id="ARBA00023288"/>
    </source>
</evidence>
<keyword evidence="4" id="KW-0564">Palmitate</keyword>
<dbReference type="Proteomes" id="UP000188357">
    <property type="component" value="Unassembled WGS sequence"/>
</dbReference>
<sequence length="111" mass="12171">MPNFHFQTDSYKNHPTSNGLGWAELNNAAVTTMKLSRLFLLVAIVVLSSVFLSGCGQKGELYLTEDAPSNTNFILYKGNKVEGSNTANNQAEQAENQQKIEEAAATDPQDY</sequence>
<keyword evidence="2" id="KW-0732">Signal</keyword>
<keyword evidence="10" id="KW-1185">Reference proteome</keyword>
<evidence type="ECO:0000256" key="1">
    <source>
        <dbReference type="ARBA" id="ARBA00004459"/>
    </source>
</evidence>
<keyword evidence="8" id="KW-1133">Transmembrane helix</keyword>
<gene>
    <name evidence="9" type="ORF">A1232T_01322</name>
</gene>